<dbReference type="EMBL" id="AP015029">
    <property type="protein sequence ID" value="BAW25742.1"/>
    <property type="molecule type" value="Genomic_DNA"/>
</dbReference>
<evidence type="ECO:0000313" key="1">
    <source>
        <dbReference type="EMBL" id="BAW25742.1"/>
    </source>
</evidence>
<organism evidence="1 2">
    <name type="scientific">Pseudomonas putida</name>
    <name type="common">Arthrobacter siderocapsulatus</name>
    <dbReference type="NCBI Taxonomy" id="303"/>
    <lineage>
        <taxon>Bacteria</taxon>
        <taxon>Pseudomonadati</taxon>
        <taxon>Pseudomonadota</taxon>
        <taxon>Gammaproteobacteria</taxon>
        <taxon>Pseudomonadales</taxon>
        <taxon>Pseudomonadaceae</taxon>
        <taxon>Pseudomonas</taxon>
    </lineage>
</organism>
<gene>
    <name evidence="1" type="ORF">KF715C_ch51690</name>
</gene>
<sequence length="551" mass="61069">MCLKTLQVAGPIAAGVEKRLFRALEPAQFVYLYEQTTWTWPAILLRVWPFDIARKAACMKREQFLAQPEVESFVAWLAANLPALTFKLRFKSSKFVPGGLTVDVQGIERVLEHYRWKASWHDSNQSVVESETWAETQRSLGQLREWLTSAVNAGDEQQALQACLQILRWGGVRGAIPFLHRLAAKGELSGYLNKMAGLMTLEGDNDLDDLDASSVERFDSGLTKIHALLDLSGSPIYDSRVGAAIAMLYSLFRQQWAGRGKPLLMFPSGGARGSQIRNPGAFLNSVAAPQFSTIDYAEWARWQVRLGWIIRALLERTNWFAGQGTLPARCHALEASLFMLGYDLRCFGLALASNSIAGKPEVEAQDCQRGGNNWVPTGHPFSQVLKDYLAFRYSGALDNKASFVEWLVAQPRDEKPLTRTTAQGYCFPFSIEEFDLFGRPLAQLERIVAGGEDGLRAALATEALEPFTVGDERVSVCLVDVLITGNAYARATTDKDRVDYIVSAGYAGTENSARTLMALGRNVGKHFGLLDAQHSPTSLFEQFYQDCSLDA</sequence>
<accession>A0A1L7NK07</accession>
<protein>
    <submittedName>
        <fullName evidence="1">Uncharacterized protein</fullName>
    </submittedName>
</protein>
<evidence type="ECO:0000313" key="2">
    <source>
        <dbReference type="Proteomes" id="UP000218731"/>
    </source>
</evidence>
<dbReference type="Proteomes" id="UP000218731">
    <property type="component" value="Chromosome 1"/>
</dbReference>
<proteinExistence type="predicted"/>
<reference evidence="1 2" key="1">
    <citation type="submission" date="2015-11" db="EMBL/GenBank/DDBJ databases">
        <title>Complete genome sequencing of a biphenyl-degrading bacterium, Pseudomonas putida KF715 (=NBRC110667).</title>
        <authorList>
            <person name="Suenaga H."/>
            <person name="Fujihara N."/>
            <person name="Watanabe T."/>
            <person name="Hirose J."/>
            <person name="Kimura N."/>
            <person name="Yamazoe A."/>
            <person name="Hosoyama A."/>
            <person name="Shimodaira J."/>
            <person name="Furukawa K."/>
        </authorList>
    </citation>
    <scope>NUCLEOTIDE SEQUENCE [LARGE SCALE GENOMIC DNA]</scope>
    <source>
        <strain evidence="1 2">KF715</strain>
    </source>
</reference>
<dbReference type="AlphaFoldDB" id="A0A1L7NK07"/>
<name>A0A1L7NK07_PSEPU</name>